<accession>A0A0C3H4W3</accession>
<feature type="chain" id="PRO_5002174697" description="Glycoside hydrolase family 16 protein" evidence="1">
    <location>
        <begin position="19"/>
        <end position="212"/>
    </location>
</feature>
<protein>
    <recommendedName>
        <fullName evidence="4">Glycoside hydrolase family 16 protein</fullName>
    </recommendedName>
</protein>
<dbReference type="EMBL" id="KN832882">
    <property type="protein sequence ID" value="KIM97506.1"/>
    <property type="molecule type" value="Genomic_DNA"/>
</dbReference>
<gene>
    <name evidence="2" type="ORF">OIDMADRAFT_58114</name>
</gene>
<proteinExistence type="predicted"/>
<dbReference type="AlphaFoldDB" id="A0A0C3H4W3"/>
<dbReference type="Proteomes" id="UP000054321">
    <property type="component" value="Unassembled WGS sequence"/>
</dbReference>
<reference evidence="3" key="2">
    <citation type="submission" date="2015-01" db="EMBL/GenBank/DDBJ databases">
        <title>Evolutionary Origins and Diversification of the Mycorrhizal Mutualists.</title>
        <authorList>
            <consortium name="DOE Joint Genome Institute"/>
            <consortium name="Mycorrhizal Genomics Consortium"/>
            <person name="Kohler A."/>
            <person name="Kuo A."/>
            <person name="Nagy L.G."/>
            <person name="Floudas D."/>
            <person name="Copeland A."/>
            <person name="Barry K.W."/>
            <person name="Cichocki N."/>
            <person name="Veneault-Fourrey C."/>
            <person name="LaButti K."/>
            <person name="Lindquist E.A."/>
            <person name="Lipzen A."/>
            <person name="Lundell T."/>
            <person name="Morin E."/>
            <person name="Murat C."/>
            <person name="Riley R."/>
            <person name="Ohm R."/>
            <person name="Sun H."/>
            <person name="Tunlid A."/>
            <person name="Henrissat B."/>
            <person name="Grigoriev I.V."/>
            <person name="Hibbett D.S."/>
            <person name="Martin F."/>
        </authorList>
    </citation>
    <scope>NUCLEOTIDE SEQUENCE [LARGE SCALE GENOMIC DNA]</scope>
    <source>
        <strain evidence="3">Zn</strain>
    </source>
</reference>
<reference evidence="2 3" key="1">
    <citation type="submission" date="2014-04" db="EMBL/GenBank/DDBJ databases">
        <authorList>
            <consortium name="DOE Joint Genome Institute"/>
            <person name="Kuo A."/>
            <person name="Martino E."/>
            <person name="Perotto S."/>
            <person name="Kohler A."/>
            <person name="Nagy L.G."/>
            <person name="Floudas D."/>
            <person name="Copeland A."/>
            <person name="Barry K.W."/>
            <person name="Cichocki N."/>
            <person name="Veneault-Fourrey C."/>
            <person name="LaButti K."/>
            <person name="Lindquist E.A."/>
            <person name="Lipzen A."/>
            <person name="Lundell T."/>
            <person name="Morin E."/>
            <person name="Murat C."/>
            <person name="Sun H."/>
            <person name="Tunlid A."/>
            <person name="Henrissat B."/>
            <person name="Grigoriev I.V."/>
            <person name="Hibbett D.S."/>
            <person name="Martin F."/>
            <person name="Nordberg H.P."/>
            <person name="Cantor M.N."/>
            <person name="Hua S.X."/>
        </authorList>
    </citation>
    <scope>NUCLEOTIDE SEQUENCE [LARGE SCALE GENOMIC DNA]</scope>
    <source>
        <strain evidence="2 3">Zn</strain>
    </source>
</reference>
<sequence>MFSSYSLALLLLSALAQAQGTTQLVLDFDDIDVSNEQSCGTAKPDVYKGVSITSVTPDSIVLNTTQTAECASSANEAGQASPFGFASSPPNVLYSDTGDFFFQILTDSTFINGTSFTIGLNLSENQLAEAAAGNLVITIQALISDFGNFDFTQTYNFDPATDGLGPYALTVDNANNTPYLFLEVTAEALTQKPFSAQFVPAIIDSIVFETLP</sequence>
<feature type="signal peptide" evidence="1">
    <location>
        <begin position="1"/>
        <end position="18"/>
    </location>
</feature>
<evidence type="ECO:0000313" key="2">
    <source>
        <dbReference type="EMBL" id="KIM97506.1"/>
    </source>
</evidence>
<evidence type="ECO:0008006" key="4">
    <source>
        <dbReference type="Google" id="ProtNLM"/>
    </source>
</evidence>
<organism evidence="2 3">
    <name type="scientific">Oidiodendron maius (strain Zn)</name>
    <dbReference type="NCBI Taxonomy" id="913774"/>
    <lineage>
        <taxon>Eukaryota</taxon>
        <taxon>Fungi</taxon>
        <taxon>Dikarya</taxon>
        <taxon>Ascomycota</taxon>
        <taxon>Pezizomycotina</taxon>
        <taxon>Leotiomycetes</taxon>
        <taxon>Leotiomycetes incertae sedis</taxon>
        <taxon>Myxotrichaceae</taxon>
        <taxon>Oidiodendron</taxon>
    </lineage>
</organism>
<evidence type="ECO:0000256" key="1">
    <source>
        <dbReference type="SAM" id="SignalP"/>
    </source>
</evidence>
<keyword evidence="3" id="KW-1185">Reference proteome</keyword>
<dbReference type="OrthoDB" id="5150787at2759"/>
<keyword evidence="1" id="KW-0732">Signal</keyword>
<dbReference type="HOGENOM" id="CLU_1295210_0_0_1"/>
<name>A0A0C3H4W3_OIDMZ</name>
<evidence type="ECO:0000313" key="3">
    <source>
        <dbReference type="Proteomes" id="UP000054321"/>
    </source>
</evidence>
<dbReference type="InParanoid" id="A0A0C3H4W3"/>